<dbReference type="RefSeq" id="WP_092742819.1">
    <property type="nucleotide sequence ID" value="NZ_FMZC01000004.1"/>
</dbReference>
<dbReference type="Proteomes" id="UP000198781">
    <property type="component" value="Unassembled WGS sequence"/>
</dbReference>
<protein>
    <submittedName>
        <fullName evidence="1">Uncharacterized protein</fullName>
    </submittedName>
</protein>
<evidence type="ECO:0000313" key="2">
    <source>
        <dbReference type="Proteomes" id="UP000198781"/>
    </source>
</evidence>
<reference evidence="1 2" key="1">
    <citation type="submission" date="2016-10" db="EMBL/GenBank/DDBJ databases">
        <authorList>
            <person name="de Groot N.N."/>
        </authorList>
    </citation>
    <scope>NUCLEOTIDE SEQUENCE [LARGE SCALE GENOMIC DNA]</scope>
    <source>
        <strain evidence="1 2">DSM 16619</strain>
    </source>
</reference>
<gene>
    <name evidence="1" type="ORF">SAMN05192589_104383</name>
</gene>
<dbReference type="EMBL" id="FMZC01000004">
    <property type="protein sequence ID" value="SDD13630.1"/>
    <property type="molecule type" value="Genomic_DNA"/>
</dbReference>
<accession>A0A1G6S9L8</accession>
<name>A0A1G6S9L8_9BURK</name>
<sequence length="153" mass="17163">MKYSKRAKIFLFGALGLMAAFLLFLVFAWSTFDVSEVGRNSMTYRLAAPEHLQDVEIIGECSSPKYRWKGRDGTAAPFSSLNYGSSAPATDIFKRYRQKFLTQSCTPETLTPAPDSEHMLSMTCTNKDFLEAKVFVAKQGECKTVTVDFLDND</sequence>
<dbReference type="STRING" id="187868.SAMN05192589_104383"/>
<evidence type="ECO:0000313" key="1">
    <source>
        <dbReference type="EMBL" id="SDD13630.1"/>
    </source>
</evidence>
<organism evidence="1 2">
    <name type="scientific">Paracidovorax valerianellae</name>
    <dbReference type="NCBI Taxonomy" id="187868"/>
    <lineage>
        <taxon>Bacteria</taxon>
        <taxon>Pseudomonadati</taxon>
        <taxon>Pseudomonadota</taxon>
        <taxon>Betaproteobacteria</taxon>
        <taxon>Burkholderiales</taxon>
        <taxon>Comamonadaceae</taxon>
        <taxon>Paracidovorax</taxon>
    </lineage>
</organism>
<keyword evidence="2" id="KW-1185">Reference proteome</keyword>
<dbReference type="OrthoDB" id="8812575at2"/>
<proteinExistence type="predicted"/>
<dbReference type="AlphaFoldDB" id="A0A1G6S9L8"/>